<comment type="caution">
    <text evidence="1">The sequence shown here is derived from an EMBL/GenBank/DDBJ whole genome shotgun (WGS) entry which is preliminary data.</text>
</comment>
<sequence length="238" mass="27777">MISTQRVEGINAIIKKYTTKAEYRDWIESLPHVNTSTSASQRIFLHIIEELKKYLTSELYFIQKAQLDISLEYNASLIPPEEYNNIAVDTEQEKQENNSSNPDDQVDVAQISLKSLINKVDWENILEIWRVTYITHNPNSTLIFQQAQFNISLIKKRWFKSEIHDNSENLVQNQAFMDIQTRHLYSDLFGIGRKIAQVATEKKRFDVLDVLNNILEELYDTDEGADELNSNRILNPHM</sequence>
<gene>
    <name evidence="1" type="ORF">C1645_833306</name>
</gene>
<feature type="non-terminal residue" evidence="1">
    <location>
        <position position="238"/>
    </location>
</feature>
<dbReference type="Proteomes" id="UP000265703">
    <property type="component" value="Unassembled WGS sequence"/>
</dbReference>
<evidence type="ECO:0000313" key="1">
    <source>
        <dbReference type="EMBL" id="RIA83756.1"/>
    </source>
</evidence>
<accession>A0A397SGC4</accession>
<name>A0A397SGC4_9GLOM</name>
<keyword evidence="2" id="KW-1185">Reference proteome</keyword>
<proteinExistence type="predicted"/>
<dbReference type="OrthoDB" id="2314710at2759"/>
<organism evidence="1 2">
    <name type="scientific">Glomus cerebriforme</name>
    <dbReference type="NCBI Taxonomy" id="658196"/>
    <lineage>
        <taxon>Eukaryota</taxon>
        <taxon>Fungi</taxon>
        <taxon>Fungi incertae sedis</taxon>
        <taxon>Mucoromycota</taxon>
        <taxon>Glomeromycotina</taxon>
        <taxon>Glomeromycetes</taxon>
        <taxon>Glomerales</taxon>
        <taxon>Glomeraceae</taxon>
        <taxon>Glomus</taxon>
    </lineage>
</organism>
<protein>
    <submittedName>
        <fullName evidence="1">Uncharacterized protein</fullName>
    </submittedName>
</protein>
<evidence type="ECO:0000313" key="2">
    <source>
        <dbReference type="Proteomes" id="UP000265703"/>
    </source>
</evidence>
<reference evidence="1 2" key="1">
    <citation type="submission" date="2018-06" db="EMBL/GenBank/DDBJ databases">
        <title>Comparative genomics reveals the genomic features of Rhizophagus irregularis, R. cerebriforme, R. diaphanum and Gigaspora rosea, and their symbiotic lifestyle signature.</title>
        <authorList>
            <person name="Morin E."/>
            <person name="San Clemente H."/>
            <person name="Chen E.C.H."/>
            <person name="De La Providencia I."/>
            <person name="Hainaut M."/>
            <person name="Kuo A."/>
            <person name="Kohler A."/>
            <person name="Murat C."/>
            <person name="Tang N."/>
            <person name="Roy S."/>
            <person name="Loubradou J."/>
            <person name="Henrissat B."/>
            <person name="Grigoriev I.V."/>
            <person name="Corradi N."/>
            <person name="Roux C."/>
            <person name="Martin F.M."/>
        </authorList>
    </citation>
    <scope>NUCLEOTIDE SEQUENCE [LARGE SCALE GENOMIC DNA]</scope>
    <source>
        <strain evidence="1 2">DAOM 227022</strain>
    </source>
</reference>
<dbReference type="AlphaFoldDB" id="A0A397SGC4"/>
<dbReference type="EMBL" id="QKYT01000544">
    <property type="protein sequence ID" value="RIA83756.1"/>
    <property type="molecule type" value="Genomic_DNA"/>
</dbReference>